<evidence type="ECO:0000313" key="2">
    <source>
        <dbReference type="EMBL" id="KAK2814402.1"/>
    </source>
</evidence>
<proteinExistence type="predicted"/>
<feature type="compositionally biased region" description="Basic and acidic residues" evidence="1">
    <location>
        <begin position="101"/>
        <end position="144"/>
    </location>
</feature>
<comment type="caution">
    <text evidence="2">The sequence shown here is derived from an EMBL/GenBank/DDBJ whole genome shotgun (WGS) entry which is preliminary data.</text>
</comment>
<keyword evidence="3" id="KW-1185">Reference proteome</keyword>
<reference evidence="2" key="1">
    <citation type="submission" date="2023-07" db="EMBL/GenBank/DDBJ databases">
        <title>Chromosome-level Genome Assembly of Striped Snakehead (Channa striata).</title>
        <authorList>
            <person name="Liu H."/>
        </authorList>
    </citation>
    <scope>NUCLEOTIDE SEQUENCE</scope>
    <source>
        <strain evidence="2">Gz</strain>
        <tissue evidence="2">Muscle</tissue>
    </source>
</reference>
<dbReference type="Proteomes" id="UP001187415">
    <property type="component" value="Unassembled WGS sequence"/>
</dbReference>
<feature type="region of interest" description="Disordered" evidence="1">
    <location>
        <begin position="101"/>
        <end position="161"/>
    </location>
</feature>
<organism evidence="2 3">
    <name type="scientific">Channa striata</name>
    <name type="common">Snakehead murrel</name>
    <name type="synonym">Ophicephalus striatus</name>
    <dbReference type="NCBI Taxonomy" id="64152"/>
    <lineage>
        <taxon>Eukaryota</taxon>
        <taxon>Metazoa</taxon>
        <taxon>Chordata</taxon>
        <taxon>Craniata</taxon>
        <taxon>Vertebrata</taxon>
        <taxon>Euteleostomi</taxon>
        <taxon>Actinopterygii</taxon>
        <taxon>Neopterygii</taxon>
        <taxon>Teleostei</taxon>
        <taxon>Neoteleostei</taxon>
        <taxon>Acanthomorphata</taxon>
        <taxon>Anabantaria</taxon>
        <taxon>Anabantiformes</taxon>
        <taxon>Channoidei</taxon>
        <taxon>Channidae</taxon>
        <taxon>Channa</taxon>
    </lineage>
</organism>
<dbReference type="AlphaFoldDB" id="A0AA88LME5"/>
<name>A0AA88LME5_CHASR</name>
<accession>A0AA88LME5</accession>
<evidence type="ECO:0000256" key="1">
    <source>
        <dbReference type="SAM" id="MobiDB-lite"/>
    </source>
</evidence>
<dbReference type="EMBL" id="JAUPFM010000050">
    <property type="protein sequence ID" value="KAK2814402.1"/>
    <property type="molecule type" value="Genomic_DNA"/>
</dbReference>
<gene>
    <name evidence="2" type="ORF">Q5P01_000530</name>
</gene>
<evidence type="ECO:0000313" key="3">
    <source>
        <dbReference type="Proteomes" id="UP001187415"/>
    </source>
</evidence>
<feature type="region of interest" description="Disordered" evidence="1">
    <location>
        <begin position="16"/>
        <end position="56"/>
    </location>
</feature>
<protein>
    <submittedName>
        <fullName evidence="2">Uncharacterized protein</fullName>
    </submittedName>
</protein>
<sequence>MTGCARLAPKFYTDAQQAQSLASSPLPPPARVGGQRDRGTPCLSHAGNPYVTGEDCATSELDDDTLAARDARRTGSELECPLAAALPASPACYSAIELRRAQGRRDLDPERRDTRGQRAEDPIKAYPRSEEDARASRPDAKGPGEPRAAGSRGVGSARSNR</sequence>